<evidence type="ECO:0000256" key="8">
    <source>
        <dbReference type="ARBA" id="ARBA00023170"/>
    </source>
</evidence>
<feature type="non-terminal residue" evidence="11">
    <location>
        <position position="1"/>
    </location>
</feature>
<comment type="subcellular location">
    <subcellularLocation>
        <location evidence="1">Cell membrane</location>
        <topology evidence="1">Multi-pass membrane protein</topology>
    </subcellularLocation>
</comment>
<dbReference type="GO" id="GO:0005886">
    <property type="term" value="C:plasma membrane"/>
    <property type="evidence" value="ECO:0007669"/>
    <property type="project" value="UniProtKB-SubCell"/>
</dbReference>
<keyword evidence="2" id="KW-1003">Cell membrane</keyword>
<feature type="transmembrane region" description="Helical" evidence="10">
    <location>
        <begin position="51"/>
        <end position="70"/>
    </location>
</feature>
<evidence type="ECO:0000256" key="5">
    <source>
        <dbReference type="ARBA" id="ARBA00022725"/>
    </source>
</evidence>
<dbReference type="AlphaFoldDB" id="A0A1B6CRX3"/>
<evidence type="ECO:0000256" key="6">
    <source>
        <dbReference type="ARBA" id="ARBA00022989"/>
    </source>
</evidence>
<dbReference type="GO" id="GO:0007165">
    <property type="term" value="P:signal transduction"/>
    <property type="evidence" value="ECO:0007669"/>
    <property type="project" value="UniProtKB-KW"/>
</dbReference>
<keyword evidence="4 10" id="KW-0812">Transmembrane</keyword>
<dbReference type="GO" id="GO:0004984">
    <property type="term" value="F:olfactory receptor activity"/>
    <property type="evidence" value="ECO:0007669"/>
    <property type="project" value="InterPro"/>
</dbReference>
<keyword evidence="8" id="KW-0675">Receptor</keyword>
<evidence type="ECO:0000256" key="2">
    <source>
        <dbReference type="ARBA" id="ARBA00022475"/>
    </source>
</evidence>
<evidence type="ECO:0000256" key="10">
    <source>
        <dbReference type="SAM" id="Phobius"/>
    </source>
</evidence>
<gene>
    <name evidence="11" type="ORF">g.44434</name>
</gene>
<dbReference type="GO" id="GO:0005549">
    <property type="term" value="F:odorant binding"/>
    <property type="evidence" value="ECO:0007669"/>
    <property type="project" value="InterPro"/>
</dbReference>
<protein>
    <recommendedName>
        <fullName evidence="12">Odorant receptor</fullName>
    </recommendedName>
</protein>
<accession>A0A1B6CRX3</accession>
<feature type="transmembrane region" description="Helical" evidence="10">
    <location>
        <begin position="12"/>
        <end position="39"/>
    </location>
</feature>
<proteinExistence type="predicted"/>
<evidence type="ECO:0000256" key="1">
    <source>
        <dbReference type="ARBA" id="ARBA00004651"/>
    </source>
</evidence>
<evidence type="ECO:0000313" key="11">
    <source>
        <dbReference type="EMBL" id="JAS16075.1"/>
    </source>
</evidence>
<evidence type="ECO:0000256" key="7">
    <source>
        <dbReference type="ARBA" id="ARBA00023136"/>
    </source>
</evidence>
<dbReference type="Pfam" id="PF02949">
    <property type="entry name" value="7tm_6"/>
    <property type="match status" value="1"/>
</dbReference>
<reference evidence="11" key="1">
    <citation type="submission" date="2015-12" db="EMBL/GenBank/DDBJ databases">
        <title>De novo transcriptome assembly of four potential Pierce s Disease insect vectors from Arizona vineyards.</title>
        <authorList>
            <person name="Tassone E.E."/>
        </authorList>
    </citation>
    <scope>NUCLEOTIDE SEQUENCE</scope>
</reference>
<keyword evidence="5" id="KW-0552">Olfaction</keyword>
<keyword evidence="6 10" id="KW-1133">Transmembrane helix</keyword>
<dbReference type="PANTHER" id="PTHR21137">
    <property type="entry name" value="ODORANT RECEPTOR"/>
    <property type="match status" value="1"/>
</dbReference>
<keyword evidence="7 10" id="KW-0472">Membrane</keyword>
<dbReference type="EMBL" id="GEDC01021223">
    <property type="protein sequence ID" value="JAS16075.1"/>
    <property type="molecule type" value="Transcribed_RNA"/>
</dbReference>
<dbReference type="PANTHER" id="PTHR21137:SF35">
    <property type="entry name" value="ODORANT RECEPTOR 19A-RELATED"/>
    <property type="match status" value="1"/>
</dbReference>
<keyword evidence="9" id="KW-0807">Transducer</keyword>
<evidence type="ECO:0000256" key="4">
    <source>
        <dbReference type="ARBA" id="ARBA00022692"/>
    </source>
</evidence>
<keyword evidence="3" id="KW-0716">Sensory transduction</keyword>
<dbReference type="InterPro" id="IPR004117">
    <property type="entry name" value="7tm6_olfct_rcpt"/>
</dbReference>
<evidence type="ECO:0000256" key="3">
    <source>
        <dbReference type="ARBA" id="ARBA00022606"/>
    </source>
</evidence>
<organism evidence="11">
    <name type="scientific">Clastoptera arizonana</name>
    <name type="common">Arizona spittle bug</name>
    <dbReference type="NCBI Taxonomy" id="38151"/>
    <lineage>
        <taxon>Eukaryota</taxon>
        <taxon>Metazoa</taxon>
        <taxon>Ecdysozoa</taxon>
        <taxon>Arthropoda</taxon>
        <taxon>Hexapoda</taxon>
        <taxon>Insecta</taxon>
        <taxon>Pterygota</taxon>
        <taxon>Neoptera</taxon>
        <taxon>Paraneoptera</taxon>
        <taxon>Hemiptera</taxon>
        <taxon>Auchenorrhyncha</taxon>
        <taxon>Cercopoidea</taxon>
        <taxon>Clastopteridae</taxon>
        <taxon>Clastoptera</taxon>
    </lineage>
</organism>
<name>A0A1B6CRX3_9HEMI</name>
<sequence length="127" mass="14790">KSWFQTRFEKNVISVFGIIILELVVVSELLLCFSGHQIIQAMEDGDINTMIKAIFTVLVFTLQLFVYCWLGEKMFAHNTMLTIQLYRSDWYKCSKRFKKSFLIVLINTTRPVKVALYGIAYATLDTF</sequence>
<evidence type="ECO:0000256" key="9">
    <source>
        <dbReference type="ARBA" id="ARBA00023224"/>
    </source>
</evidence>
<feature type="non-terminal residue" evidence="11">
    <location>
        <position position="127"/>
    </location>
</feature>
<evidence type="ECO:0008006" key="12">
    <source>
        <dbReference type="Google" id="ProtNLM"/>
    </source>
</evidence>